<organism evidence="2 3">
    <name type="scientific">Nephila pilipes</name>
    <name type="common">Giant wood spider</name>
    <name type="synonym">Nephila maculata</name>
    <dbReference type="NCBI Taxonomy" id="299642"/>
    <lineage>
        <taxon>Eukaryota</taxon>
        <taxon>Metazoa</taxon>
        <taxon>Ecdysozoa</taxon>
        <taxon>Arthropoda</taxon>
        <taxon>Chelicerata</taxon>
        <taxon>Arachnida</taxon>
        <taxon>Araneae</taxon>
        <taxon>Araneomorphae</taxon>
        <taxon>Entelegynae</taxon>
        <taxon>Araneoidea</taxon>
        <taxon>Nephilidae</taxon>
        <taxon>Nephila</taxon>
    </lineage>
</organism>
<evidence type="ECO:0000313" key="3">
    <source>
        <dbReference type="Proteomes" id="UP000887013"/>
    </source>
</evidence>
<dbReference type="AlphaFoldDB" id="A0A8X6QAF9"/>
<gene>
    <name evidence="2" type="ORF">NPIL_244731</name>
</gene>
<accession>A0A8X6QAF9</accession>
<evidence type="ECO:0000313" key="2">
    <source>
        <dbReference type="EMBL" id="GFU15705.1"/>
    </source>
</evidence>
<dbReference type="EMBL" id="BMAW01126214">
    <property type="protein sequence ID" value="GFU15705.1"/>
    <property type="molecule type" value="Genomic_DNA"/>
</dbReference>
<feature type="compositionally biased region" description="Basic and acidic residues" evidence="1">
    <location>
        <begin position="16"/>
        <end position="29"/>
    </location>
</feature>
<keyword evidence="3" id="KW-1185">Reference proteome</keyword>
<reference evidence="2" key="1">
    <citation type="submission" date="2020-08" db="EMBL/GenBank/DDBJ databases">
        <title>Multicomponent nature underlies the extraordinary mechanical properties of spider dragline silk.</title>
        <authorList>
            <person name="Kono N."/>
            <person name="Nakamura H."/>
            <person name="Mori M."/>
            <person name="Yoshida Y."/>
            <person name="Ohtoshi R."/>
            <person name="Malay A.D."/>
            <person name="Moran D.A.P."/>
            <person name="Tomita M."/>
            <person name="Numata K."/>
            <person name="Arakawa K."/>
        </authorList>
    </citation>
    <scope>NUCLEOTIDE SEQUENCE</scope>
</reference>
<dbReference type="Proteomes" id="UP000887013">
    <property type="component" value="Unassembled WGS sequence"/>
</dbReference>
<proteinExistence type="predicted"/>
<feature type="region of interest" description="Disordered" evidence="1">
    <location>
        <begin position="16"/>
        <end position="47"/>
    </location>
</feature>
<name>A0A8X6QAF9_NEPPI</name>
<sequence length="143" mass="16447">MTLCYLFEGELGRRKVREEDDQESSERNFRSQACTSKTDGDGFEEERKVRPGCWGSEFDKPVERDFCIILAHPQTGCRGLTAAKGMGSRGDGFYVCAHLYPSGRVLLPSLKNWRSYEDDEFRIRWKVLRTQRSVSPPMSREGL</sequence>
<evidence type="ECO:0000256" key="1">
    <source>
        <dbReference type="SAM" id="MobiDB-lite"/>
    </source>
</evidence>
<comment type="caution">
    <text evidence="2">The sequence shown here is derived from an EMBL/GenBank/DDBJ whole genome shotgun (WGS) entry which is preliminary data.</text>
</comment>
<protein>
    <submittedName>
        <fullName evidence="2">Uncharacterized protein</fullName>
    </submittedName>
</protein>